<dbReference type="Proteomes" id="UP001183648">
    <property type="component" value="Unassembled WGS sequence"/>
</dbReference>
<evidence type="ECO:0000313" key="2">
    <source>
        <dbReference type="EMBL" id="MDR7362658.1"/>
    </source>
</evidence>
<sequence length="281" mass="28074">MPLLLLLVVLVPTLGVALAIGTPRPVTQRRPAAWRWGGLAVGVVAAWGVDRVSDLGRGTMLAVPLVALGLLAGVLVGETRGLAPAQGTRHASLQVRRVADHLPRVLTAAVAAGLTGLLGLLAAGIALGSPDDLGRAGRSLAISCGNGFGQARGPWPGSFYAVPLAAVLLGGAVASALAARAVVRRPLRLGADADLAAETQARRSSVADVVAALGVLVAVPLGGVAVTTAGALNGIDCRPGSWTALLLVATVLALAALALLVASAATLLRPAPARDRVRSDQ</sequence>
<gene>
    <name evidence="2" type="ORF">J2S63_002211</name>
</gene>
<reference evidence="2 3" key="1">
    <citation type="submission" date="2023-07" db="EMBL/GenBank/DDBJ databases">
        <title>Sequencing the genomes of 1000 actinobacteria strains.</title>
        <authorList>
            <person name="Klenk H.-P."/>
        </authorList>
    </citation>
    <scope>NUCLEOTIDE SEQUENCE [LARGE SCALE GENOMIC DNA]</scope>
    <source>
        <strain evidence="2 3">DSM 19426</strain>
    </source>
</reference>
<feature type="transmembrane region" description="Helical" evidence="1">
    <location>
        <begin position="209"/>
        <end position="232"/>
    </location>
</feature>
<evidence type="ECO:0000313" key="3">
    <source>
        <dbReference type="Proteomes" id="UP001183648"/>
    </source>
</evidence>
<keyword evidence="1" id="KW-1133">Transmembrane helix</keyword>
<keyword evidence="1" id="KW-0472">Membrane</keyword>
<evidence type="ECO:0008006" key="4">
    <source>
        <dbReference type="Google" id="ProtNLM"/>
    </source>
</evidence>
<organism evidence="2 3">
    <name type="scientific">Nocardioides marmoribigeumensis</name>
    <dbReference type="NCBI Taxonomy" id="433649"/>
    <lineage>
        <taxon>Bacteria</taxon>
        <taxon>Bacillati</taxon>
        <taxon>Actinomycetota</taxon>
        <taxon>Actinomycetes</taxon>
        <taxon>Propionibacteriales</taxon>
        <taxon>Nocardioidaceae</taxon>
        <taxon>Nocardioides</taxon>
    </lineage>
</organism>
<keyword evidence="3" id="KW-1185">Reference proteome</keyword>
<comment type="caution">
    <text evidence="2">The sequence shown here is derived from an EMBL/GenBank/DDBJ whole genome shotgun (WGS) entry which is preliminary data.</text>
</comment>
<dbReference type="EMBL" id="JAVDYG010000001">
    <property type="protein sequence ID" value="MDR7362658.1"/>
    <property type="molecule type" value="Genomic_DNA"/>
</dbReference>
<feature type="transmembrane region" description="Helical" evidence="1">
    <location>
        <begin position="104"/>
        <end position="127"/>
    </location>
</feature>
<feature type="transmembrane region" description="Helical" evidence="1">
    <location>
        <begin position="159"/>
        <end position="179"/>
    </location>
</feature>
<protein>
    <recommendedName>
        <fullName evidence="4">ABC transporter permease</fullName>
    </recommendedName>
</protein>
<accession>A0ABU2BVJ9</accession>
<feature type="transmembrane region" description="Helical" evidence="1">
    <location>
        <begin position="244"/>
        <end position="268"/>
    </location>
</feature>
<keyword evidence="1" id="KW-0812">Transmembrane</keyword>
<name>A0ABU2BVJ9_9ACTN</name>
<dbReference type="RefSeq" id="WP_310301963.1">
    <property type="nucleotide sequence ID" value="NZ_BAAAPS010000008.1"/>
</dbReference>
<evidence type="ECO:0000256" key="1">
    <source>
        <dbReference type="SAM" id="Phobius"/>
    </source>
</evidence>
<proteinExistence type="predicted"/>
<feature type="transmembrane region" description="Helical" evidence="1">
    <location>
        <begin position="61"/>
        <end position="83"/>
    </location>
</feature>